<keyword evidence="3 5" id="KW-1133">Transmembrane helix</keyword>
<sequence>MRYARVPAQDPGLQNERTALAWRRTAFSVAVVGLAMVRLSFHDWGPAAAVWALVTMPAVVLVLVGSSRSYSGRYLDAHRVGAGVAVLATGSTVVVLGLLGAVFLWAR</sequence>
<dbReference type="EMBL" id="JAMOIL010000017">
    <property type="protein sequence ID" value="MCM0621360.1"/>
    <property type="molecule type" value="Genomic_DNA"/>
</dbReference>
<keyword evidence="8" id="KW-1185">Reference proteome</keyword>
<dbReference type="AlphaFoldDB" id="A0A9X2D8N2"/>
<feature type="transmembrane region" description="Helical" evidence="5">
    <location>
        <begin position="21"/>
        <end position="41"/>
    </location>
</feature>
<proteinExistence type="predicted"/>
<feature type="transmembrane region" description="Helical" evidence="5">
    <location>
        <begin position="84"/>
        <end position="106"/>
    </location>
</feature>
<evidence type="ECO:0000256" key="2">
    <source>
        <dbReference type="ARBA" id="ARBA00022692"/>
    </source>
</evidence>
<evidence type="ECO:0000256" key="4">
    <source>
        <dbReference type="ARBA" id="ARBA00023136"/>
    </source>
</evidence>
<keyword evidence="4 5" id="KW-0472">Membrane</keyword>
<evidence type="ECO:0000256" key="1">
    <source>
        <dbReference type="ARBA" id="ARBA00004127"/>
    </source>
</evidence>
<evidence type="ECO:0000313" key="8">
    <source>
        <dbReference type="Proteomes" id="UP001139485"/>
    </source>
</evidence>
<organism evidence="7 8">
    <name type="scientific">Nocardioides bruguierae</name>
    <dbReference type="NCBI Taxonomy" id="2945102"/>
    <lineage>
        <taxon>Bacteria</taxon>
        <taxon>Bacillati</taxon>
        <taxon>Actinomycetota</taxon>
        <taxon>Actinomycetes</taxon>
        <taxon>Propionibacteriales</taxon>
        <taxon>Nocardioidaceae</taxon>
        <taxon>Nocardioides</taxon>
    </lineage>
</organism>
<protein>
    <submittedName>
        <fullName evidence="7">DUF202 domain-containing protein</fullName>
    </submittedName>
</protein>
<evidence type="ECO:0000259" key="6">
    <source>
        <dbReference type="Pfam" id="PF02656"/>
    </source>
</evidence>
<evidence type="ECO:0000256" key="5">
    <source>
        <dbReference type="SAM" id="Phobius"/>
    </source>
</evidence>
<keyword evidence="2 5" id="KW-0812">Transmembrane</keyword>
<accession>A0A9X2D8N2</accession>
<name>A0A9X2D8N2_9ACTN</name>
<evidence type="ECO:0000313" key="7">
    <source>
        <dbReference type="EMBL" id="MCM0621360.1"/>
    </source>
</evidence>
<feature type="domain" description="DUF202" evidence="6">
    <location>
        <begin position="10"/>
        <end position="70"/>
    </location>
</feature>
<reference evidence="7" key="1">
    <citation type="submission" date="2022-05" db="EMBL/GenBank/DDBJ databases">
        <authorList>
            <person name="Tuo L."/>
        </authorList>
    </citation>
    <scope>NUCLEOTIDE SEQUENCE</scope>
    <source>
        <strain evidence="7">BSK12Z-4</strain>
    </source>
</reference>
<comment type="caution">
    <text evidence="7">The sequence shown here is derived from an EMBL/GenBank/DDBJ whole genome shotgun (WGS) entry which is preliminary data.</text>
</comment>
<feature type="transmembrane region" description="Helical" evidence="5">
    <location>
        <begin position="47"/>
        <end position="64"/>
    </location>
</feature>
<comment type="subcellular location">
    <subcellularLocation>
        <location evidence="1">Endomembrane system</location>
        <topology evidence="1">Multi-pass membrane protein</topology>
    </subcellularLocation>
</comment>
<dbReference type="GO" id="GO:0012505">
    <property type="term" value="C:endomembrane system"/>
    <property type="evidence" value="ECO:0007669"/>
    <property type="project" value="UniProtKB-SubCell"/>
</dbReference>
<evidence type="ECO:0000256" key="3">
    <source>
        <dbReference type="ARBA" id="ARBA00022989"/>
    </source>
</evidence>
<gene>
    <name evidence="7" type="ORF">M8330_13780</name>
</gene>
<dbReference type="InterPro" id="IPR003807">
    <property type="entry name" value="DUF202"/>
</dbReference>
<dbReference type="Proteomes" id="UP001139485">
    <property type="component" value="Unassembled WGS sequence"/>
</dbReference>
<dbReference type="Pfam" id="PF02656">
    <property type="entry name" value="DUF202"/>
    <property type="match status" value="1"/>
</dbReference>